<evidence type="ECO:0000256" key="2">
    <source>
        <dbReference type="ARBA" id="ARBA00013729"/>
    </source>
</evidence>
<dbReference type="PIRSF" id="PIRSF006092">
    <property type="entry name" value="GreA_GreB"/>
    <property type="match status" value="1"/>
</dbReference>
<keyword evidence="12" id="KW-0251">Elongation factor</keyword>
<dbReference type="NCBIfam" id="NF001263">
    <property type="entry name" value="PRK00226.1-4"/>
    <property type="match status" value="1"/>
</dbReference>
<feature type="domain" description="Transcription elongation factor GreA/GreB N-terminal" evidence="11">
    <location>
        <begin position="6"/>
        <end position="74"/>
    </location>
</feature>
<dbReference type="Gene3D" id="1.10.287.180">
    <property type="entry name" value="Transcription elongation factor, GreA/GreB, N-terminal domain"/>
    <property type="match status" value="1"/>
</dbReference>
<dbReference type="Proteomes" id="UP000310639">
    <property type="component" value="Chromosome"/>
</dbReference>
<dbReference type="InterPro" id="IPR022691">
    <property type="entry name" value="Tscrpt_elong_fac_GreA/B_N"/>
</dbReference>
<dbReference type="EMBL" id="CP040004">
    <property type="protein sequence ID" value="QCT42039.1"/>
    <property type="molecule type" value="Genomic_DNA"/>
</dbReference>
<dbReference type="SUPFAM" id="SSF54534">
    <property type="entry name" value="FKBP-like"/>
    <property type="match status" value="1"/>
</dbReference>
<dbReference type="InterPro" id="IPR036953">
    <property type="entry name" value="GreA/GreB_C_sf"/>
</dbReference>
<dbReference type="KEGG" id="nft:FBF37_00940"/>
<name>A0A4P9A2Q4_9BACT</name>
<dbReference type="Pfam" id="PF03449">
    <property type="entry name" value="GreA_GreB_N"/>
    <property type="match status" value="1"/>
</dbReference>
<evidence type="ECO:0000313" key="12">
    <source>
        <dbReference type="EMBL" id="QCT42039.1"/>
    </source>
</evidence>
<dbReference type="SUPFAM" id="SSF46557">
    <property type="entry name" value="GreA transcript cleavage protein, N-terminal domain"/>
    <property type="match status" value="1"/>
</dbReference>
<dbReference type="PANTHER" id="PTHR30437:SF4">
    <property type="entry name" value="TRANSCRIPTION ELONGATION FACTOR GREA"/>
    <property type="match status" value="1"/>
</dbReference>
<reference evidence="12 13" key="1">
    <citation type="submission" date="2019-04" db="EMBL/GenBank/DDBJ databases">
        <title>Saccharibacteria TM7 genomes.</title>
        <authorList>
            <person name="Bor B."/>
            <person name="He X."/>
            <person name="Chen T."/>
            <person name="Dewhirst F.E."/>
        </authorList>
    </citation>
    <scope>NUCLEOTIDE SEQUENCE [LARGE SCALE GENOMIC DNA]</scope>
    <source>
        <strain evidence="12 13">BB001</strain>
    </source>
</reference>
<sequence>MNKKYQITDSGRKELEKELAELKSRRGEIAEKIAEARSFGDLSENAEYDAAREEQGLLETRVIEIEDILQHASIIKSADATVVGLGSAVELKNSDKTVTYTVVGPVEADPMEGKISDESPIGQALMGKKVGDEVTISTPKGEIVYTISSLL</sequence>
<dbReference type="HAMAP" id="MF_00105">
    <property type="entry name" value="GreA_GreB"/>
    <property type="match status" value="1"/>
</dbReference>
<dbReference type="GO" id="GO:0070063">
    <property type="term" value="F:RNA polymerase binding"/>
    <property type="evidence" value="ECO:0007669"/>
    <property type="project" value="InterPro"/>
</dbReference>
<keyword evidence="3 8" id="KW-0805">Transcription regulation</keyword>
<protein>
    <recommendedName>
        <fullName evidence="2 8">Transcription elongation factor GreA</fullName>
    </recommendedName>
    <alternativeName>
        <fullName evidence="7 8">Transcript cleavage factor GreA</fullName>
    </alternativeName>
</protein>
<accession>A0A4P9A2Q4</accession>
<dbReference type="PANTHER" id="PTHR30437">
    <property type="entry name" value="TRANSCRIPTION ELONGATION FACTOR GREA"/>
    <property type="match status" value="1"/>
</dbReference>
<dbReference type="Pfam" id="PF01272">
    <property type="entry name" value="GreA_GreB"/>
    <property type="match status" value="1"/>
</dbReference>
<gene>
    <name evidence="8 12" type="primary">greA</name>
    <name evidence="12" type="ORF">FBF37_00940</name>
</gene>
<dbReference type="GO" id="GO:0003746">
    <property type="term" value="F:translation elongation factor activity"/>
    <property type="evidence" value="ECO:0007669"/>
    <property type="project" value="UniProtKB-KW"/>
</dbReference>
<dbReference type="FunFam" id="1.10.287.180:FF:000001">
    <property type="entry name" value="Transcription elongation factor GreA"/>
    <property type="match status" value="1"/>
</dbReference>
<dbReference type="InterPro" id="IPR036805">
    <property type="entry name" value="Tscrpt_elong_fac_GreA/B_N_sf"/>
</dbReference>
<dbReference type="InterPro" id="IPR023459">
    <property type="entry name" value="Tscrpt_elong_fac_GreA/B_fam"/>
</dbReference>
<organism evidence="12 13">
    <name type="scientific">Candidatus Nanosynbacter featherlites</name>
    <dbReference type="NCBI Taxonomy" id="2572088"/>
    <lineage>
        <taxon>Bacteria</taxon>
        <taxon>Candidatus Saccharimonadota</taxon>
        <taxon>Candidatus Saccharimonadia</taxon>
        <taxon>Candidatus Nanosynbacterales</taxon>
        <taxon>Candidatus Nanosynbacteraceae</taxon>
        <taxon>Candidatus Nanosynbacter</taxon>
    </lineage>
</organism>
<feature type="coiled-coil region" evidence="8">
    <location>
        <begin position="5"/>
        <end position="32"/>
    </location>
</feature>
<keyword evidence="13" id="KW-1185">Reference proteome</keyword>
<keyword evidence="8" id="KW-0175">Coiled coil</keyword>
<dbReference type="InterPro" id="IPR018151">
    <property type="entry name" value="TF_GreA/GreB_CS"/>
</dbReference>
<dbReference type="AlphaFoldDB" id="A0A4P9A2Q4"/>
<evidence type="ECO:0000256" key="4">
    <source>
        <dbReference type="ARBA" id="ARBA00023125"/>
    </source>
</evidence>
<keyword evidence="12" id="KW-0648">Protein biosynthesis</keyword>
<dbReference type="NCBIfam" id="TIGR01462">
    <property type="entry name" value="greA"/>
    <property type="match status" value="1"/>
</dbReference>
<dbReference type="Gene3D" id="3.10.50.30">
    <property type="entry name" value="Transcription elongation factor, GreA/GreB, C-terminal domain"/>
    <property type="match status" value="1"/>
</dbReference>
<comment type="similarity">
    <text evidence="1 8 9">Belongs to the GreA/GreB family.</text>
</comment>
<dbReference type="InterPro" id="IPR028624">
    <property type="entry name" value="Tscrpt_elong_fac_GreA/B"/>
</dbReference>
<proteinExistence type="inferred from homology"/>
<dbReference type="InterPro" id="IPR001437">
    <property type="entry name" value="Tscrpt_elong_fac_GreA/B_C"/>
</dbReference>
<evidence type="ECO:0000313" key="13">
    <source>
        <dbReference type="Proteomes" id="UP000310639"/>
    </source>
</evidence>
<dbReference type="GO" id="GO:0003677">
    <property type="term" value="F:DNA binding"/>
    <property type="evidence" value="ECO:0007669"/>
    <property type="project" value="UniProtKB-UniRule"/>
</dbReference>
<evidence type="ECO:0000256" key="8">
    <source>
        <dbReference type="HAMAP-Rule" id="MF_00105"/>
    </source>
</evidence>
<dbReference type="PROSITE" id="PS00829">
    <property type="entry name" value="GREAB_1"/>
    <property type="match status" value="1"/>
</dbReference>
<evidence type="ECO:0000256" key="9">
    <source>
        <dbReference type="RuleBase" id="RU000556"/>
    </source>
</evidence>
<evidence type="ECO:0000256" key="5">
    <source>
        <dbReference type="ARBA" id="ARBA00023163"/>
    </source>
</evidence>
<dbReference type="GO" id="GO:0032784">
    <property type="term" value="P:regulation of DNA-templated transcription elongation"/>
    <property type="evidence" value="ECO:0007669"/>
    <property type="project" value="UniProtKB-UniRule"/>
</dbReference>
<keyword evidence="5 8" id="KW-0804">Transcription</keyword>
<evidence type="ECO:0000256" key="1">
    <source>
        <dbReference type="ARBA" id="ARBA00008213"/>
    </source>
</evidence>
<comment type="function">
    <text evidence="6 8 9">Necessary for efficient RNA polymerase transcription elongation past template-encoded arresting sites. The arresting sites in DNA have the property of trapping a certain fraction of elongating RNA polymerases that pass through, resulting in locked ternary complexes. Cleavage of the nascent transcript by cleavage factors such as GreA or GreB allows the resumption of elongation from the new 3'terminus. GreA releases sequences of 2 to 3 nucleotides.</text>
</comment>
<feature type="domain" description="Transcription elongation factor GreA/GreB C-terminal" evidence="10">
    <location>
        <begin position="80"/>
        <end position="149"/>
    </location>
</feature>
<dbReference type="RefSeq" id="WP_138078602.1">
    <property type="nucleotide sequence ID" value="NZ_CP040004.1"/>
</dbReference>
<evidence type="ECO:0000256" key="6">
    <source>
        <dbReference type="ARBA" id="ARBA00024916"/>
    </source>
</evidence>
<dbReference type="OrthoDB" id="9808774at2"/>
<evidence type="ECO:0000256" key="7">
    <source>
        <dbReference type="ARBA" id="ARBA00030776"/>
    </source>
</evidence>
<dbReference type="GO" id="GO:0006354">
    <property type="term" value="P:DNA-templated transcription elongation"/>
    <property type="evidence" value="ECO:0007669"/>
    <property type="project" value="TreeGrafter"/>
</dbReference>
<dbReference type="FunFam" id="3.10.50.30:FF:000001">
    <property type="entry name" value="Transcription elongation factor GreA"/>
    <property type="match status" value="1"/>
</dbReference>
<evidence type="ECO:0000259" key="10">
    <source>
        <dbReference type="Pfam" id="PF01272"/>
    </source>
</evidence>
<keyword evidence="4 8" id="KW-0238">DNA-binding</keyword>
<dbReference type="InterPro" id="IPR006359">
    <property type="entry name" value="Tscrpt_elong_fac_GreA"/>
</dbReference>
<evidence type="ECO:0000259" key="11">
    <source>
        <dbReference type="Pfam" id="PF03449"/>
    </source>
</evidence>
<evidence type="ECO:0000256" key="3">
    <source>
        <dbReference type="ARBA" id="ARBA00023015"/>
    </source>
</evidence>